<dbReference type="GO" id="GO:0005484">
    <property type="term" value="F:SNAP receptor activity"/>
    <property type="evidence" value="ECO:0007669"/>
    <property type="project" value="InterPro"/>
</dbReference>
<dbReference type="GO" id="GO:0031902">
    <property type="term" value="C:late endosome membrane"/>
    <property type="evidence" value="ECO:0007669"/>
    <property type="project" value="TreeGrafter"/>
</dbReference>
<keyword evidence="5 7" id="KW-1133">Transmembrane helix</keyword>
<dbReference type="InterPro" id="IPR044766">
    <property type="entry name" value="NPSN/SNAP25-like_N_SNARE"/>
</dbReference>
<dbReference type="PANTHER" id="PTHR21230:SF79">
    <property type="entry name" value="T-SNARE COILED-COIL HOMOLOGY DOMAIN-CONTAINING PROTEIN"/>
    <property type="match status" value="1"/>
</dbReference>
<dbReference type="SMART" id="SM00397">
    <property type="entry name" value="t_SNARE"/>
    <property type="match status" value="1"/>
</dbReference>
<name>A0A835TNI2_9CHLO</name>
<dbReference type="InterPro" id="IPR000727">
    <property type="entry name" value="T_SNARE_dom"/>
</dbReference>
<dbReference type="GO" id="GO:0031201">
    <property type="term" value="C:SNARE complex"/>
    <property type="evidence" value="ECO:0007669"/>
    <property type="project" value="InterPro"/>
</dbReference>
<evidence type="ECO:0000256" key="4">
    <source>
        <dbReference type="ARBA" id="ARBA00022927"/>
    </source>
</evidence>
<dbReference type="GO" id="GO:0012507">
    <property type="term" value="C:ER to Golgi transport vesicle membrane"/>
    <property type="evidence" value="ECO:0007669"/>
    <property type="project" value="TreeGrafter"/>
</dbReference>
<gene>
    <name evidence="9" type="ORF">HYH02_009690</name>
</gene>
<dbReference type="SUPFAM" id="SSF58038">
    <property type="entry name" value="SNARE fusion complex"/>
    <property type="match status" value="1"/>
</dbReference>
<dbReference type="PANTHER" id="PTHR21230">
    <property type="entry name" value="VESICLE TRANSPORT V-SNARE PROTEIN VTI1-RELATED"/>
    <property type="match status" value="1"/>
</dbReference>
<evidence type="ECO:0000313" key="10">
    <source>
        <dbReference type="Proteomes" id="UP000613740"/>
    </source>
</evidence>
<keyword evidence="10" id="KW-1185">Reference proteome</keyword>
<sequence>MAPKKREEPAKDEEIAAPEAIVFERSEQEEQCEKIFRDLDKQFKKLPKITKPDKIHSSIRDITAKLKQAKELIKDFEREARADGVPQNELAARKKALAAELNGFIALKKEFAQAEGTKADLLNGAVPEAEQALEGMSMQQLMKKGRTDIQDIDKTLDRTERIVEDTKAVGTQVAATLHDQTKKLEKIVDDLNEIEFTMKKASAVIRDITRGLLTDKCIAFLLLLTVVGVVVIIVLKIINPNKKKVAQGASAVLNQTINAINSTSAGSTAISTVTNGASTALNQTSNALNSIGGRRSLLSSSRPVLTKALLHLMELNATL</sequence>
<keyword evidence="6 7" id="KW-0472">Membrane</keyword>
<comment type="caution">
    <text evidence="9">The sequence shown here is derived from an EMBL/GenBank/DDBJ whole genome shotgun (WGS) entry which is preliminary data.</text>
</comment>
<dbReference type="Gene3D" id="1.20.5.110">
    <property type="match status" value="1"/>
</dbReference>
<proteinExistence type="predicted"/>
<evidence type="ECO:0000259" key="8">
    <source>
        <dbReference type="PROSITE" id="PS50192"/>
    </source>
</evidence>
<accession>A0A835TNI2</accession>
<reference evidence="9" key="1">
    <citation type="journal article" date="2020" name="bioRxiv">
        <title>Comparative genomics of Chlamydomonas.</title>
        <authorList>
            <person name="Craig R.J."/>
            <person name="Hasan A.R."/>
            <person name="Ness R.W."/>
            <person name="Keightley P.D."/>
        </authorList>
    </citation>
    <scope>NUCLEOTIDE SEQUENCE</scope>
    <source>
        <strain evidence="9">CCAP 11/173</strain>
    </source>
</reference>
<dbReference type="GO" id="GO:0000149">
    <property type="term" value="F:SNARE binding"/>
    <property type="evidence" value="ECO:0007669"/>
    <property type="project" value="TreeGrafter"/>
</dbReference>
<dbReference type="PROSITE" id="PS50192">
    <property type="entry name" value="T_SNARE"/>
    <property type="match status" value="1"/>
</dbReference>
<evidence type="ECO:0000256" key="2">
    <source>
        <dbReference type="ARBA" id="ARBA00022448"/>
    </source>
</evidence>
<keyword evidence="2" id="KW-0813">Transport</keyword>
<dbReference type="GO" id="GO:0006906">
    <property type="term" value="P:vesicle fusion"/>
    <property type="evidence" value="ECO:0007669"/>
    <property type="project" value="TreeGrafter"/>
</dbReference>
<dbReference type="Proteomes" id="UP000613740">
    <property type="component" value="Unassembled WGS sequence"/>
</dbReference>
<evidence type="ECO:0000256" key="1">
    <source>
        <dbReference type="ARBA" id="ARBA00004211"/>
    </source>
</evidence>
<dbReference type="GO" id="GO:0005794">
    <property type="term" value="C:Golgi apparatus"/>
    <property type="evidence" value="ECO:0007669"/>
    <property type="project" value="TreeGrafter"/>
</dbReference>
<evidence type="ECO:0000256" key="5">
    <source>
        <dbReference type="ARBA" id="ARBA00022989"/>
    </source>
</evidence>
<evidence type="ECO:0000256" key="6">
    <source>
        <dbReference type="ARBA" id="ARBA00023136"/>
    </source>
</evidence>
<dbReference type="GO" id="GO:0015031">
    <property type="term" value="P:protein transport"/>
    <property type="evidence" value="ECO:0007669"/>
    <property type="project" value="UniProtKB-KW"/>
</dbReference>
<dbReference type="OrthoDB" id="19261at2759"/>
<dbReference type="AlphaFoldDB" id="A0A835TNI2"/>
<organism evidence="9 10">
    <name type="scientific">Chlamydomonas schloesseri</name>
    <dbReference type="NCBI Taxonomy" id="2026947"/>
    <lineage>
        <taxon>Eukaryota</taxon>
        <taxon>Viridiplantae</taxon>
        <taxon>Chlorophyta</taxon>
        <taxon>core chlorophytes</taxon>
        <taxon>Chlorophyceae</taxon>
        <taxon>CS clade</taxon>
        <taxon>Chlamydomonadales</taxon>
        <taxon>Chlamydomonadaceae</taxon>
        <taxon>Chlamydomonas</taxon>
    </lineage>
</organism>
<protein>
    <recommendedName>
        <fullName evidence="8">t-SNARE coiled-coil homology domain-containing protein</fullName>
    </recommendedName>
</protein>
<keyword evidence="4" id="KW-0653">Protein transport</keyword>
<comment type="subcellular location">
    <subcellularLocation>
        <location evidence="1">Membrane</location>
        <topology evidence="1">Single-pass type IV membrane protein</topology>
    </subcellularLocation>
</comment>
<keyword evidence="3 7" id="KW-0812">Transmembrane</keyword>
<evidence type="ECO:0000256" key="3">
    <source>
        <dbReference type="ARBA" id="ARBA00022692"/>
    </source>
</evidence>
<evidence type="ECO:0000313" key="9">
    <source>
        <dbReference type="EMBL" id="KAG2442206.1"/>
    </source>
</evidence>
<feature type="transmembrane region" description="Helical" evidence="7">
    <location>
        <begin position="218"/>
        <end position="238"/>
    </location>
</feature>
<evidence type="ECO:0000256" key="7">
    <source>
        <dbReference type="SAM" id="Phobius"/>
    </source>
</evidence>
<dbReference type="EMBL" id="JAEHOD010000033">
    <property type="protein sequence ID" value="KAG2442206.1"/>
    <property type="molecule type" value="Genomic_DNA"/>
</dbReference>
<dbReference type="GO" id="GO:0005789">
    <property type="term" value="C:endoplasmic reticulum membrane"/>
    <property type="evidence" value="ECO:0007669"/>
    <property type="project" value="TreeGrafter"/>
</dbReference>
<dbReference type="CDD" id="cd15861">
    <property type="entry name" value="SNARE_SNAP25N_23N_29N_SEC9N"/>
    <property type="match status" value="1"/>
</dbReference>
<feature type="domain" description="T-SNARE coiled-coil homology" evidence="8">
    <location>
        <begin position="146"/>
        <end position="208"/>
    </location>
</feature>